<reference evidence="8" key="2">
    <citation type="journal article" date="2019" name="IMA Fungus">
        <title>Genome sequencing and comparison of five Tilletia species to identify candidate genes for the detection of regulated species infecting wheat.</title>
        <authorList>
            <person name="Nguyen H.D.T."/>
            <person name="Sultana T."/>
            <person name="Kesanakurti P."/>
            <person name="Hambleton S."/>
        </authorList>
    </citation>
    <scope>NUCLEOTIDE SEQUENCE</scope>
    <source>
        <strain evidence="8">DAOMC 238032</strain>
    </source>
</reference>
<sequence length="124" mass="13666">MSPYPFLLDLLPAYVSLYLVLPCFFLQLRTPRSDVKKVVLVGSGGLSIGQAGEFDYSGSQAIKVLRESGIETMLVNPNIATFQTSPNLASDIDFLQSPGYVAYKRAQCRCHAGRALKQMANQYK</sequence>
<dbReference type="GO" id="GO:0046872">
    <property type="term" value="F:metal ion binding"/>
    <property type="evidence" value="ECO:0007669"/>
    <property type="project" value="UniProtKB-KW"/>
</dbReference>
<dbReference type="GO" id="GO:0004087">
    <property type="term" value="F:carbamoyl-phosphate synthase (ammonia) activity"/>
    <property type="evidence" value="ECO:0007669"/>
    <property type="project" value="UniProtKB-EC"/>
</dbReference>
<dbReference type="InterPro" id="IPR016185">
    <property type="entry name" value="PreATP-grasp_dom_sf"/>
</dbReference>
<keyword evidence="3" id="KW-0547">Nucleotide-binding</keyword>
<dbReference type="FunFam" id="3.40.50.20:FF:000001">
    <property type="entry name" value="Carbamoyl-phosphate synthase large chain"/>
    <property type="match status" value="1"/>
</dbReference>
<evidence type="ECO:0000313" key="9">
    <source>
        <dbReference type="Proteomes" id="UP000077671"/>
    </source>
</evidence>
<evidence type="ECO:0000256" key="1">
    <source>
        <dbReference type="ARBA" id="ARBA00022598"/>
    </source>
</evidence>
<evidence type="ECO:0000256" key="3">
    <source>
        <dbReference type="ARBA" id="ARBA00022741"/>
    </source>
</evidence>
<name>A0A8T8SFV6_9BASI</name>
<comment type="caution">
    <text evidence="8">The sequence shown here is derived from an EMBL/GenBank/DDBJ whole genome shotgun (WGS) entry which is preliminary data.</text>
</comment>
<dbReference type="EMBL" id="LWDD02002765">
    <property type="protein sequence ID" value="KAE8239222.1"/>
    <property type="molecule type" value="Genomic_DNA"/>
</dbReference>
<keyword evidence="6" id="KW-0812">Transmembrane</keyword>
<dbReference type="GO" id="GO:0005524">
    <property type="term" value="F:ATP binding"/>
    <property type="evidence" value="ECO:0007669"/>
    <property type="project" value="UniProtKB-KW"/>
</dbReference>
<dbReference type="PANTHER" id="PTHR11405:SF53">
    <property type="entry name" value="CARBAMOYL-PHOSPHATE SYNTHASE [AMMONIA], MITOCHONDRIAL"/>
    <property type="match status" value="1"/>
</dbReference>
<feature type="domain" description="Carbamoyl phosphate synthase preATP-grasp" evidence="7">
    <location>
        <begin position="35"/>
        <end position="92"/>
    </location>
</feature>
<dbReference type="Proteomes" id="UP000077671">
    <property type="component" value="Unassembled WGS sequence"/>
</dbReference>
<reference evidence="8" key="1">
    <citation type="submission" date="2016-04" db="EMBL/GenBank/DDBJ databases">
        <authorList>
            <person name="Nguyen H.D."/>
            <person name="Kesanakurti P."/>
            <person name="Cullis J."/>
            <person name="Levesque C.A."/>
            <person name="Hambleton S."/>
        </authorList>
    </citation>
    <scope>NUCLEOTIDE SEQUENCE</scope>
    <source>
        <strain evidence="8">DAOMC 238032</strain>
    </source>
</reference>
<dbReference type="GO" id="GO:0005737">
    <property type="term" value="C:cytoplasm"/>
    <property type="evidence" value="ECO:0007669"/>
    <property type="project" value="TreeGrafter"/>
</dbReference>
<organism evidence="8 9">
    <name type="scientific">Tilletia caries</name>
    <name type="common">wheat bunt fungus</name>
    <dbReference type="NCBI Taxonomy" id="13290"/>
    <lineage>
        <taxon>Eukaryota</taxon>
        <taxon>Fungi</taxon>
        <taxon>Dikarya</taxon>
        <taxon>Basidiomycota</taxon>
        <taxon>Ustilaginomycotina</taxon>
        <taxon>Exobasidiomycetes</taxon>
        <taxon>Tilletiales</taxon>
        <taxon>Tilletiaceae</taxon>
        <taxon>Tilletia</taxon>
    </lineage>
</organism>
<evidence type="ECO:0000256" key="6">
    <source>
        <dbReference type="SAM" id="Phobius"/>
    </source>
</evidence>
<dbReference type="AlphaFoldDB" id="A0A8T8SFV6"/>
<evidence type="ECO:0000313" key="8">
    <source>
        <dbReference type="EMBL" id="KAE8239222.1"/>
    </source>
</evidence>
<proteinExistence type="predicted"/>
<evidence type="ECO:0000259" key="7">
    <source>
        <dbReference type="Pfam" id="PF25596"/>
    </source>
</evidence>
<dbReference type="PRINTS" id="PR00098">
    <property type="entry name" value="CPSASE"/>
</dbReference>
<dbReference type="Pfam" id="PF25596">
    <property type="entry name" value="CPSase_L_D1"/>
    <property type="match status" value="1"/>
</dbReference>
<dbReference type="InterPro" id="IPR058047">
    <property type="entry name" value="CPSase_preATP-grasp"/>
</dbReference>
<comment type="catalytic activity">
    <reaction evidence="5">
        <text>hydrogencarbonate + NH4(+) + 2 ATP = carbamoyl phosphate + 2 ADP + phosphate + 2 H(+)</text>
        <dbReference type="Rhea" id="RHEA:18029"/>
        <dbReference type="ChEBI" id="CHEBI:15378"/>
        <dbReference type="ChEBI" id="CHEBI:17544"/>
        <dbReference type="ChEBI" id="CHEBI:28938"/>
        <dbReference type="ChEBI" id="CHEBI:30616"/>
        <dbReference type="ChEBI" id="CHEBI:43474"/>
        <dbReference type="ChEBI" id="CHEBI:58228"/>
        <dbReference type="ChEBI" id="CHEBI:456216"/>
        <dbReference type="EC" id="6.3.4.16"/>
    </reaction>
</comment>
<dbReference type="InterPro" id="IPR005483">
    <property type="entry name" value="CPSase_dom"/>
</dbReference>
<keyword evidence="2" id="KW-0479">Metal-binding</keyword>
<accession>A0A8T8SFV6</accession>
<keyword evidence="1" id="KW-0436">Ligase</keyword>
<dbReference type="GO" id="GO:0004088">
    <property type="term" value="F:carbamoyl-phosphate synthase (glutamine-hydrolyzing) activity"/>
    <property type="evidence" value="ECO:0007669"/>
    <property type="project" value="TreeGrafter"/>
</dbReference>
<keyword evidence="6" id="KW-0472">Membrane</keyword>
<gene>
    <name evidence="8" type="ORF">A4X03_0g8660</name>
</gene>
<evidence type="ECO:0000256" key="2">
    <source>
        <dbReference type="ARBA" id="ARBA00022723"/>
    </source>
</evidence>
<feature type="transmembrane region" description="Helical" evidence="6">
    <location>
        <begin position="6"/>
        <end position="28"/>
    </location>
</feature>
<evidence type="ECO:0000256" key="4">
    <source>
        <dbReference type="ARBA" id="ARBA00022840"/>
    </source>
</evidence>
<protein>
    <recommendedName>
        <fullName evidence="7">Carbamoyl phosphate synthase preATP-grasp domain-containing protein</fullName>
    </recommendedName>
</protein>
<dbReference type="Gene3D" id="3.40.50.20">
    <property type="match status" value="1"/>
</dbReference>
<evidence type="ECO:0000256" key="5">
    <source>
        <dbReference type="ARBA" id="ARBA00047359"/>
    </source>
</evidence>
<dbReference type="SUPFAM" id="SSF52440">
    <property type="entry name" value="PreATP-grasp domain"/>
    <property type="match status" value="1"/>
</dbReference>
<dbReference type="PANTHER" id="PTHR11405">
    <property type="entry name" value="CARBAMOYLTRANSFERASE FAMILY MEMBER"/>
    <property type="match status" value="1"/>
</dbReference>
<keyword evidence="4" id="KW-0067">ATP-binding</keyword>
<keyword evidence="6" id="KW-1133">Transmembrane helix</keyword>